<dbReference type="InterPro" id="IPR003808">
    <property type="entry name" value="Fe-S_metab-assoc_dom"/>
</dbReference>
<name>D5V2V2_ARCNC</name>
<dbReference type="Pfam" id="PF02657">
    <property type="entry name" value="SufE"/>
    <property type="match status" value="1"/>
</dbReference>
<dbReference type="OrthoDB" id="9799320at2"/>
<gene>
    <name evidence="3" type="ordered locus">Arnit_0870</name>
</gene>
<evidence type="ECO:0000256" key="1">
    <source>
        <dbReference type="ARBA" id="ARBA00010282"/>
    </source>
</evidence>
<dbReference type="PANTHER" id="PTHR43597:SF5">
    <property type="entry name" value="SUFE-LIKE PROTEIN 2, CHLOROPLASTIC"/>
    <property type="match status" value="1"/>
</dbReference>
<dbReference type="Gene3D" id="3.90.1010.10">
    <property type="match status" value="1"/>
</dbReference>
<dbReference type="RefSeq" id="WP_013134679.1">
    <property type="nucleotide sequence ID" value="NC_014166.1"/>
</dbReference>
<evidence type="ECO:0000313" key="4">
    <source>
        <dbReference type="Proteomes" id="UP000000939"/>
    </source>
</evidence>
<dbReference type="HOGENOM" id="CLU_124502_0_0_7"/>
<proteinExistence type="inferred from homology"/>
<keyword evidence="4" id="KW-1185">Reference proteome</keyword>
<dbReference type="Proteomes" id="UP000000939">
    <property type="component" value="Chromosome"/>
</dbReference>
<sequence length="135" mass="15642">MSIEKKIEEFKDDLELFDDELEKYQFIIDLGKKLSPLDEKEMVEENLVQGCTSKVWLVKDKKNDELIFRADSNAAIVKGLVYIITTIFSNEKKDDINTLDINILDKLNLTEIITPNRQSGVQGMIKKIKEYAKEK</sequence>
<feature type="domain" description="Fe-S metabolism associated" evidence="2">
    <location>
        <begin position="12"/>
        <end position="130"/>
    </location>
</feature>
<evidence type="ECO:0000313" key="3">
    <source>
        <dbReference type="EMBL" id="ADG92534.1"/>
    </source>
</evidence>
<organism evidence="3 4">
    <name type="scientific">Arcobacter nitrofigilis (strain ATCC 33309 / DSM 7299 / CCUG 15893 / LMG 7604 / NCTC 12251 / CI)</name>
    <name type="common">Campylobacter nitrofigilis</name>
    <dbReference type="NCBI Taxonomy" id="572480"/>
    <lineage>
        <taxon>Bacteria</taxon>
        <taxon>Pseudomonadati</taxon>
        <taxon>Campylobacterota</taxon>
        <taxon>Epsilonproteobacteria</taxon>
        <taxon>Campylobacterales</taxon>
        <taxon>Arcobacteraceae</taxon>
        <taxon>Arcobacter</taxon>
    </lineage>
</organism>
<protein>
    <submittedName>
        <fullName evidence="3">Fe-S metabolism associated SufE</fullName>
    </submittedName>
</protein>
<dbReference type="KEGG" id="ant:Arnit_0870"/>
<dbReference type="eggNOG" id="COG2166">
    <property type="taxonomic scope" value="Bacteria"/>
</dbReference>
<evidence type="ECO:0000259" key="2">
    <source>
        <dbReference type="Pfam" id="PF02657"/>
    </source>
</evidence>
<dbReference type="STRING" id="572480.Arnit_0870"/>
<dbReference type="PANTHER" id="PTHR43597">
    <property type="entry name" value="SULFUR ACCEPTOR PROTEIN CSDE"/>
    <property type="match status" value="1"/>
</dbReference>
<reference evidence="3 4" key="1">
    <citation type="journal article" date="2010" name="Stand. Genomic Sci.">
        <title>Complete genome sequence of Arcobacter nitrofigilis type strain (CI).</title>
        <authorList>
            <person name="Pati A."/>
            <person name="Gronow S."/>
            <person name="Lapidus A."/>
            <person name="Copeland A."/>
            <person name="Glavina Del Rio T."/>
            <person name="Nolan M."/>
            <person name="Lucas S."/>
            <person name="Tice H."/>
            <person name="Cheng J.F."/>
            <person name="Han C."/>
            <person name="Chertkov O."/>
            <person name="Bruce D."/>
            <person name="Tapia R."/>
            <person name="Goodwin L."/>
            <person name="Pitluck S."/>
            <person name="Liolios K."/>
            <person name="Ivanova N."/>
            <person name="Mavromatis K."/>
            <person name="Chen A."/>
            <person name="Palaniappan K."/>
            <person name="Land M."/>
            <person name="Hauser L."/>
            <person name="Chang Y.J."/>
            <person name="Jeffries C.D."/>
            <person name="Detter J.C."/>
            <person name="Rohde M."/>
            <person name="Goker M."/>
            <person name="Bristow J."/>
            <person name="Eisen J.A."/>
            <person name="Markowitz V."/>
            <person name="Hugenholtz P."/>
            <person name="Klenk H.P."/>
            <person name="Kyrpides N.C."/>
        </authorList>
    </citation>
    <scope>NUCLEOTIDE SEQUENCE [LARGE SCALE GENOMIC DNA]</scope>
    <source>
        <strain evidence="4">ATCC 33309 / DSM 7299 / CCUG 15893 / LMG 7604 / NCTC 12251 / CI</strain>
    </source>
</reference>
<dbReference type="AlphaFoldDB" id="D5V2V2"/>
<dbReference type="EMBL" id="CP001999">
    <property type="protein sequence ID" value="ADG92534.1"/>
    <property type="molecule type" value="Genomic_DNA"/>
</dbReference>
<dbReference type="SUPFAM" id="SSF82649">
    <property type="entry name" value="SufE/NifU"/>
    <property type="match status" value="1"/>
</dbReference>
<accession>D5V2V2</accession>
<comment type="similarity">
    <text evidence="1">Belongs to the SufE family.</text>
</comment>